<dbReference type="Proteomes" id="UP001283109">
    <property type="component" value="Unassembled WGS sequence"/>
</dbReference>
<accession>A0ABU4H3G6</accession>
<proteinExistence type="predicted"/>
<protein>
    <submittedName>
        <fullName evidence="1">Uncharacterized protein</fullName>
    </submittedName>
</protein>
<evidence type="ECO:0000313" key="2">
    <source>
        <dbReference type="Proteomes" id="UP001283109"/>
    </source>
</evidence>
<name>A0ABU4H3G6_9MICO</name>
<comment type="caution">
    <text evidence="1">The sequence shown here is derived from an EMBL/GenBank/DDBJ whole genome shotgun (WGS) entry which is preliminary data.</text>
</comment>
<dbReference type="RefSeq" id="WP_318353775.1">
    <property type="nucleotide sequence ID" value="NZ_JAWQEV010000003.1"/>
</dbReference>
<gene>
    <name evidence="1" type="ORF">R8Z58_10825</name>
</gene>
<sequence>MKRIDIFYGGEHYSVGGRRLDDLRQEIETGLTSGLHWLEVNDGEGMMRAAYLLLTPGVPCAIVPVPGDDSAETSEAVWLPDGPPAER</sequence>
<evidence type="ECO:0000313" key="1">
    <source>
        <dbReference type="EMBL" id="MDW4573262.1"/>
    </source>
</evidence>
<reference evidence="1 2" key="1">
    <citation type="submission" date="2023-11" db="EMBL/GenBank/DDBJ databases">
        <title>Draft genome sequence of Microbacterium arthrosphaerae JCM 30492.</title>
        <authorList>
            <person name="Zhang G."/>
            <person name="Ding Y."/>
        </authorList>
    </citation>
    <scope>NUCLEOTIDE SEQUENCE [LARGE SCALE GENOMIC DNA]</scope>
    <source>
        <strain evidence="1 2">JCM 30492</strain>
    </source>
</reference>
<organism evidence="1 2">
    <name type="scientific">Microbacterium arthrosphaerae</name>
    <dbReference type="NCBI Taxonomy" id="792652"/>
    <lineage>
        <taxon>Bacteria</taxon>
        <taxon>Bacillati</taxon>
        <taxon>Actinomycetota</taxon>
        <taxon>Actinomycetes</taxon>
        <taxon>Micrococcales</taxon>
        <taxon>Microbacteriaceae</taxon>
        <taxon>Microbacterium</taxon>
    </lineage>
</organism>
<dbReference type="EMBL" id="JAWQEV010000003">
    <property type="protein sequence ID" value="MDW4573262.1"/>
    <property type="molecule type" value="Genomic_DNA"/>
</dbReference>
<keyword evidence="2" id="KW-1185">Reference proteome</keyword>